<proteinExistence type="predicted"/>
<evidence type="ECO:0000256" key="1">
    <source>
        <dbReference type="ARBA" id="ARBA00000085"/>
    </source>
</evidence>
<sequence length="158" mass="17544">MIDSEVDKGSKMVIQLPLTLAVSRGLTVHVLNETYIIPIDNISETVKIHPSEIHEFNRKYFVHLRGDVIGIEWLSKLFMLGERTMNDEELNTVIISNGSEKFGIVVDKLINEQEFVMKTLDGHLAGIPGISGSTLLGDGQVVLIVNPLEIIQLAKNQP</sequence>
<dbReference type="EMBL" id="BOVJ01000138">
    <property type="protein sequence ID" value="GIQ65546.1"/>
    <property type="molecule type" value="Genomic_DNA"/>
</dbReference>
<dbReference type="SMART" id="SM00260">
    <property type="entry name" value="CheW"/>
    <property type="match status" value="1"/>
</dbReference>
<dbReference type="InterPro" id="IPR036061">
    <property type="entry name" value="CheW-like_dom_sf"/>
</dbReference>
<comment type="caution">
    <text evidence="4">The sequence shown here is derived from an EMBL/GenBank/DDBJ whole genome shotgun (WGS) entry which is preliminary data.</text>
</comment>
<dbReference type="Gene3D" id="2.30.30.40">
    <property type="entry name" value="SH3 Domains"/>
    <property type="match status" value="1"/>
</dbReference>
<keyword evidence="5" id="KW-1185">Reference proteome</keyword>
<dbReference type="PANTHER" id="PTHR43395">
    <property type="entry name" value="SENSOR HISTIDINE KINASE CHEA"/>
    <property type="match status" value="1"/>
</dbReference>
<dbReference type="PANTHER" id="PTHR43395:SF1">
    <property type="entry name" value="CHEMOTAXIS PROTEIN CHEA"/>
    <property type="match status" value="1"/>
</dbReference>
<dbReference type="RefSeq" id="WP_213530055.1">
    <property type="nucleotide sequence ID" value="NZ_BOVJ01000138.1"/>
</dbReference>
<evidence type="ECO:0000313" key="4">
    <source>
        <dbReference type="EMBL" id="GIQ65546.1"/>
    </source>
</evidence>
<gene>
    <name evidence="4" type="ORF">PACILC2_41140</name>
</gene>
<dbReference type="EC" id="2.7.13.3" evidence="2"/>
<evidence type="ECO:0000313" key="5">
    <source>
        <dbReference type="Proteomes" id="UP000680304"/>
    </source>
</evidence>
<reference evidence="4 5" key="1">
    <citation type="submission" date="2021-04" db="EMBL/GenBank/DDBJ databases">
        <title>Draft genome sequence of Paenibacillus cisolokensis, LC2-13A.</title>
        <authorList>
            <person name="Uke A."/>
            <person name="Chhe C."/>
            <person name="Baramee S."/>
            <person name="Kosugi A."/>
        </authorList>
    </citation>
    <scope>NUCLEOTIDE SEQUENCE [LARGE SCALE GENOMIC DNA]</scope>
    <source>
        <strain evidence="4 5">LC2-13A</strain>
    </source>
</reference>
<evidence type="ECO:0000259" key="3">
    <source>
        <dbReference type="PROSITE" id="PS50851"/>
    </source>
</evidence>
<feature type="domain" description="CheW-like" evidence="3">
    <location>
        <begin position="22"/>
        <end position="156"/>
    </location>
</feature>
<name>A0ABQ4NBF2_9BACL</name>
<dbReference type="InterPro" id="IPR051315">
    <property type="entry name" value="Bact_Chemotaxis_CheA"/>
</dbReference>
<accession>A0ABQ4NBF2</accession>
<protein>
    <recommendedName>
        <fullName evidence="2">histidine kinase</fullName>
        <ecNumber evidence="2">2.7.13.3</ecNumber>
    </recommendedName>
</protein>
<organism evidence="4 5">
    <name type="scientific">Paenibacillus cisolokensis</name>
    <dbReference type="NCBI Taxonomy" id="1658519"/>
    <lineage>
        <taxon>Bacteria</taxon>
        <taxon>Bacillati</taxon>
        <taxon>Bacillota</taxon>
        <taxon>Bacilli</taxon>
        <taxon>Bacillales</taxon>
        <taxon>Paenibacillaceae</taxon>
        <taxon>Paenibacillus</taxon>
    </lineage>
</organism>
<evidence type="ECO:0000256" key="2">
    <source>
        <dbReference type="ARBA" id="ARBA00012438"/>
    </source>
</evidence>
<dbReference type="PROSITE" id="PS50851">
    <property type="entry name" value="CHEW"/>
    <property type="match status" value="1"/>
</dbReference>
<comment type="catalytic activity">
    <reaction evidence="1">
        <text>ATP + protein L-histidine = ADP + protein N-phospho-L-histidine.</text>
        <dbReference type="EC" id="2.7.13.3"/>
    </reaction>
</comment>
<dbReference type="Pfam" id="PF01584">
    <property type="entry name" value="CheW"/>
    <property type="match status" value="1"/>
</dbReference>
<dbReference type="Proteomes" id="UP000680304">
    <property type="component" value="Unassembled WGS sequence"/>
</dbReference>
<dbReference type="InterPro" id="IPR002545">
    <property type="entry name" value="CheW-lke_dom"/>
</dbReference>
<dbReference type="SUPFAM" id="SSF50341">
    <property type="entry name" value="CheW-like"/>
    <property type="match status" value="1"/>
</dbReference>